<feature type="domain" description="D-3-phosphoglycerate dehydrogenase ASB" evidence="11">
    <location>
        <begin position="410"/>
        <end position="489"/>
    </location>
</feature>
<dbReference type="InterPro" id="IPR029753">
    <property type="entry name" value="D-isomer_DH_CS"/>
</dbReference>
<feature type="domain" description="D-isomer specific 2-hydroxyacid dehydrogenase NAD-binding" evidence="10">
    <location>
        <begin position="131"/>
        <end position="302"/>
    </location>
</feature>
<sequence length="562" mass="59909">MASLVLTDISQLTSDSKHLGETTLNSPDRDSNLDLPVLGSLAQHDSSALAKYTTKNYDGLIVRSDTKVTGDVIAASSTLRVVGRAGTGVDNIDIDAATRKGVIVLNAPGGNSISACELTCALIANLASDLLFRNVASACQSLREGRWDRKLYTGSELHGKTLAVLGLGRIGREVATRMQAYGMRTIGFDPMVTAEGAKSFNVEKLELEEIWPLADYITVHTPLIPQTKNLINNEVLTKCKKGVRIVNVARGGIVDESALLSALKDGRCGGAALDVFVEEPPKHPVTLELIQHPKVVATPHLGASTDEAQQRVAVEIAEQFIALASNCRPEDRAKYQVTGVVNAPVLAAAMVPSNAPWISLAKEIGRLMAKMIQGVIPATQIDIKTTGKNTTLNNNNNFNFLYYSRELESMKFLSTAVLAGMLTGHTKNGLNLINAPALAKEAGIQVSLKHDSSKESQFMEVTVKHAKMGSHSARGTVRADELPYLLSINDATFGQSGIVLGNNAHLFQGQDHNTNLASIVSGLAAQGATITSVAVATGKNTWFVVRTAETMQTPIIPGVVAF</sequence>
<dbReference type="SUPFAM" id="SSF52283">
    <property type="entry name" value="Formate/glycerate dehydrogenase catalytic domain-like"/>
    <property type="match status" value="1"/>
</dbReference>
<evidence type="ECO:0000259" key="11">
    <source>
        <dbReference type="Pfam" id="PF19304"/>
    </source>
</evidence>
<feature type="domain" description="D-isomer specific 2-hydroxyacid dehydrogenase catalytic" evidence="9">
    <location>
        <begin position="53"/>
        <end position="330"/>
    </location>
</feature>
<dbReference type="AlphaFoldDB" id="A0A7R9AMG2"/>
<keyword evidence="7" id="KW-0560">Oxidoreductase</keyword>
<dbReference type="GO" id="GO:0051287">
    <property type="term" value="F:NAD binding"/>
    <property type="evidence" value="ECO:0007669"/>
    <property type="project" value="InterPro"/>
</dbReference>
<evidence type="ECO:0000256" key="5">
    <source>
        <dbReference type="ARBA" id="ARBA00022605"/>
    </source>
</evidence>
<accession>A0A7R9AMG2</accession>
<dbReference type="Pfam" id="PF00389">
    <property type="entry name" value="2-Hacid_dh"/>
    <property type="match status" value="1"/>
</dbReference>
<comment type="similarity">
    <text evidence="1">Belongs to the D-isomer specific 2-hydroxyacid dehydrogenase family.</text>
</comment>
<evidence type="ECO:0000256" key="2">
    <source>
        <dbReference type="ARBA" id="ARBA00011881"/>
    </source>
</evidence>
<evidence type="ECO:0000259" key="9">
    <source>
        <dbReference type="Pfam" id="PF00389"/>
    </source>
</evidence>
<organism evidence="12">
    <name type="scientific">Timema shepardi</name>
    <name type="common">Walking stick</name>
    <dbReference type="NCBI Taxonomy" id="629360"/>
    <lineage>
        <taxon>Eukaryota</taxon>
        <taxon>Metazoa</taxon>
        <taxon>Ecdysozoa</taxon>
        <taxon>Arthropoda</taxon>
        <taxon>Hexapoda</taxon>
        <taxon>Insecta</taxon>
        <taxon>Pterygota</taxon>
        <taxon>Neoptera</taxon>
        <taxon>Polyneoptera</taxon>
        <taxon>Phasmatodea</taxon>
        <taxon>Timematodea</taxon>
        <taxon>Timematoidea</taxon>
        <taxon>Timematidae</taxon>
        <taxon>Timema</taxon>
    </lineage>
</organism>
<dbReference type="CDD" id="cd12173">
    <property type="entry name" value="PGDH_4"/>
    <property type="match status" value="1"/>
</dbReference>
<evidence type="ECO:0000256" key="7">
    <source>
        <dbReference type="ARBA" id="ARBA00023002"/>
    </source>
</evidence>
<gene>
    <name evidence="12" type="ORF">TSIB3V08_LOCUS1393</name>
</gene>
<dbReference type="PANTHER" id="PTHR42938">
    <property type="entry name" value="FORMATE DEHYDROGENASE 1"/>
    <property type="match status" value="1"/>
</dbReference>
<dbReference type="GO" id="GO:0008652">
    <property type="term" value="P:amino acid biosynthetic process"/>
    <property type="evidence" value="ECO:0007669"/>
    <property type="project" value="UniProtKB-KW"/>
</dbReference>
<protein>
    <recommendedName>
        <fullName evidence="3">D-3-phosphoglycerate dehydrogenase</fullName>
    </recommendedName>
</protein>
<name>A0A7R9AMG2_TIMSH</name>
<evidence type="ECO:0000256" key="1">
    <source>
        <dbReference type="ARBA" id="ARBA00005854"/>
    </source>
</evidence>
<dbReference type="InterPro" id="IPR036291">
    <property type="entry name" value="NAD(P)-bd_dom_sf"/>
</dbReference>
<evidence type="ECO:0000256" key="4">
    <source>
        <dbReference type="ARBA" id="ARBA00022553"/>
    </source>
</evidence>
<evidence type="ECO:0000313" key="12">
    <source>
        <dbReference type="EMBL" id="CAD7257118.1"/>
    </source>
</evidence>
<dbReference type="EMBL" id="OC000392">
    <property type="protein sequence ID" value="CAD7257118.1"/>
    <property type="molecule type" value="Genomic_DNA"/>
</dbReference>
<dbReference type="Pfam" id="PF02826">
    <property type="entry name" value="2-Hacid_dh_C"/>
    <property type="match status" value="1"/>
</dbReference>
<evidence type="ECO:0000256" key="6">
    <source>
        <dbReference type="ARBA" id="ARBA00022990"/>
    </source>
</evidence>
<keyword evidence="8" id="KW-0520">NAD</keyword>
<evidence type="ECO:0000259" key="10">
    <source>
        <dbReference type="Pfam" id="PF02826"/>
    </source>
</evidence>
<keyword evidence="5" id="KW-0028">Amino-acid biosynthesis</keyword>
<reference evidence="12" key="1">
    <citation type="submission" date="2020-11" db="EMBL/GenBank/DDBJ databases">
        <authorList>
            <person name="Tran Van P."/>
        </authorList>
    </citation>
    <scope>NUCLEOTIDE SEQUENCE</scope>
</reference>
<dbReference type="InterPro" id="IPR029752">
    <property type="entry name" value="D-isomer_DH_CS1"/>
</dbReference>
<dbReference type="Pfam" id="PF19304">
    <property type="entry name" value="PGDH_inter"/>
    <property type="match status" value="1"/>
</dbReference>
<dbReference type="PANTHER" id="PTHR42938:SF22">
    <property type="entry name" value="D-3-PHOSPHOGLYCERATE DEHYDROGENASE"/>
    <property type="match status" value="1"/>
</dbReference>
<dbReference type="SUPFAM" id="SSF143548">
    <property type="entry name" value="Serine metabolism enzymes domain"/>
    <property type="match status" value="1"/>
</dbReference>
<dbReference type="InterPro" id="IPR045626">
    <property type="entry name" value="PGDH_ASB_dom"/>
</dbReference>
<dbReference type="InterPro" id="IPR006139">
    <property type="entry name" value="D-isomer_2_OHA_DH_cat_dom"/>
</dbReference>
<dbReference type="PROSITE" id="PS00671">
    <property type="entry name" value="D_2_HYDROXYACID_DH_3"/>
    <property type="match status" value="1"/>
</dbReference>
<dbReference type="InterPro" id="IPR006140">
    <property type="entry name" value="D-isomer_DH_NAD-bd"/>
</dbReference>
<evidence type="ECO:0000256" key="3">
    <source>
        <dbReference type="ARBA" id="ARBA00021582"/>
    </source>
</evidence>
<dbReference type="SUPFAM" id="SSF51735">
    <property type="entry name" value="NAD(P)-binding Rossmann-fold domains"/>
    <property type="match status" value="1"/>
</dbReference>
<proteinExistence type="inferred from homology"/>
<comment type="subunit">
    <text evidence="2">Homotetramer.</text>
</comment>
<dbReference type="InterPro" id="IPR029009">
    <property type="entry name" value="ASB_dom_sf"/>
</dbReference>
<dbReference type="GO" id="GO:0004617">
    <property type="term" value="F:phosphoglycerate dehydrogenase activity"/>
    <property type="evidence" value="ECO:0007669"/>
    <property type="project" value="TreeGrafter"/>
</dbReference>
<keyword evidence="4" id="KW-0597">Phosphoprotein</keyword>
<dbReference type="Gene3D" id="3.40.50.720">
    <property type="entry name" value="NAD(P)-binding Rossmann-like Domain"/>
    <property type="match status" value="2"/>
</dbReference>
<dbReference type="PROSITE" id="PS00065">
    <property type="entry name" value="D_2_HYDROXYACID_DH_1"/>
    <property type="match status" value="1"/>
</dbReference>
<dbReference type="FunFam" id="3.40.50.720:FF:000021">
    <property type="entry name" value="D-3-phosphoglycerate dehydrogenase"/>
    <property type="match status" value="1"/>
</dbReference>
<evidence type="ECO:0000256" key="8">
    <source>
        <dbReference type="ARBA" id="ARBA00023027"/>
    </source>
</evidence>
<dbReference type="Gene3D" id="3.30.1330.90">
    <property type="entry name" value="D-3-phosphoglycerate dehydrogenase, domain 3"/>
    <property type="match status" value="1"/>
</dbReference>
<keyword evidence="6" id="KW-0007">Acetylation</keyword>